<evidence type="ECO:0000313" key="5">
    <source>
        <dbReference type="EMBL" id="GAI30447.1"/>
    </source>
</evidence>
<protein>
    <recommendedName>
        <fullName evidence="4">Pseudouridine synthase I TruA alpha/beta domain-containing protein</fullName>
    </recommendedName>
</protein>
<evidence type="ECO:0000259" key="4">
    <source>
        <dbReference type="Pfam" id="PF01416"/>
    </source>
</evidence>
<organism evidence="5">
    <name type="scientific">marine sediment metagenome</name>
    <dbReference type="NCBI Taxonomy" id="412755"/>
    <lineage>
        <taxon>unclassified sequences</taxon>
        <taxon>metagenomes</taxon>
        <taxon>ecological metagenomes</taxon>
    </lineage>
</organism>
<dbReference type="PANTHER" id="PTHR11142:SF0">
    <property type="entry name" value="TRNA PSEUDOURIDINE SYNTHASE-LIKE 1"/>
    <property type="match status" value="1"/>
</dbReference>
<keyword evidence="3" id="KW-0413">Isomerase</keyword>
<reference evidence="5" key="1">
    <citation type="journal article" date="2014" name="Front. Microbiol.">
        <title>High frequency of phylogenetically diverse reductive dehalogenase-homologous genes in deep subseafloor sedimentary metagenomes.</title>
        <authorList>
            <person name="Kawai M."/>
            <person name="Futagami T."/>
            <person name="Toyoda A."/>
            <person name="Takaki Y."/>
            <person name="Nishi S."/>
            <person name="Hori S."/>
            <person name="Arai W."/>
            <person name="Tsubouchi T."/>
            <person name="Morono Y."/>
            <person name="Uchiyama I."/>
            <person name="Ito T."/>
            <person name="Fujiyama A."/>
            <person name="Inagaki F."/>
            <person name="Takami H."/>
        </authorList>
    </citation>
    <scope>NUCLEOTIDE SEQUENCE</scope>
    <source>
        <strain evidence="5">Expedition CK06-06</strain>
    </source>
</reference>
<evidence type="ECO:0000256" key="2">
    <source>
        <dbReference type="ARBA" id="ARBA00022694"/>
    </source>
</evidence>
<dbReference type="InterPro" id="IPR001406">
    <property type="entry name" value="PsdUridine_synth_TruA"/>
</dbReference>
<proteinExistence type="inferred from homology"/>
<dbReference type="AlphaFoldDB" id="X1MFN9"/>
<dbReference type="PANTHER" id="PTHR11142">
    <property type="entry name" value="PSEUDOURIDYLATE SYNTHASE"/>
    <property type="match status" value="1"/>
</dbReference>
<dbReference type="InterPro" id="IPR020097">
    <property type="entry name" value="PsdUridine_synth_TruA_a/b_dom"/>
</dbReference>
<dbReference type="InterPro" id="IPR020103">
    <property type="entry name" value="PsdUridine_synth_cat_dom_sf"/>
</dbReference>
<evidence type="ECO:0000256" key="1">
    <source>
        <dbReference type="ARBA" id="ARBA00009375"/>
    </source>
</evidence>
<dbReference type="InterPro" id="IPR020094">
    <property type="entry name" value="TruA/RsuA/RluB/E/F_N"/>
</dbReference>
<comment type="similarity">
    <text evidence="1">Belongs to the tRNA pseudouridine synthase TruA family.</text>
</comment>
<sequence length="190" mass="21620">MVNREEKNIKLSITYDGTGYFGWQRQLHKPTIQGTVEEKIKIMVGKSVSLIASGRTDAGVHALHQVANFRVSSTITPPIFLKGLNSLLPDSIIIKEAEYVPIDFHARYNAKSKVYEYRVDNDRLQSPFLRHYAWHISRLLDLQAMEECLEIIKGAHNFSSFFSAGDGKIDPVRNMIQAELKIRKGNLLSF</sequence>
<feature type="non-terminal residue" evidence="5">
    <location>
        <position position="190"/>
    </location>
</feature>
<dbReference type="Gene3D" id="3.30.70.660">
    <property type="entry name" value="Pseudouridine synthase I, catalytic domain, C-terminal subdomain"/>
    <property type="match status" value="1"/>
</dbReference>
<dbReference type="SUPFAM" id="SSF55120">
    <property type="entry name" value="Pseudouridine synthase"/>
    <property type="match status" value="1"/>
</dbReference>
<dbReference type="GO" id="GO:0009982">
    <property type="term" value="F:pseudouridine synthase activity"/>
    <property type="evidence" value="ECO:0007669"/>
    <property type="project" value="InterPro"/>
</dbReference>
<comment type="caution">
    <text evidence="5">The sequence shown here is derived from an EMBL/GenBank/DDBJ whole genome shotgun (WGS) entry which is preliminary data.</text>
</comment>
<dbReference type="InterPro" id="IPR020095">
    <property type="entry name" value="PsdUridine_synth_TruA_C"/>
</dbReference>
<dbReference type="Gene3D" id="3.30.70.580">
    <property type="entry name" value="Pseudouridine synthase I, catalytic domain, N-terminal subdomain"/>
    <property type="match status" value="1"/>
</dbReference>
<gene>
    <name evidence="5" type="ORF">S06H3_30652</name>
</gene>
<name>X1MFN9_9ZZZZ</name>
<dbReference type="CDD" id="cd02570">
    <property type="entry name" value="PseudoU_synth_EcTruA"/>
    <property type="match status" value="1"/>
</dbReference>
<dbReference type="GO" id="GO:0003723">
    <property type="term" value="F:RNA binding"/>
    <property type="evidence" value="ECO:0007669"/>
    <property type="project" value="InterPro"/>
</dbReference>
<accession>X1MFN9</accession>
<dbReference type="EMBL" id="BARV01018071">
    <property type="protein sequence ID" value="GAI30447.1"/>
    <property type="molecule type" value="Genomic_DNA"/>
</dbReference>
<dbReference type="FunFam" id="3.30.70.580:FF:000001">
    <property type="entry name" value="tRNA pseudouridine synthase A"/>
    <property type="match status" value="1"/>
</dbReference>
<evidence type="ECO:0000256" key="3">
    <source>
        <dbReference type="ARBA" id="ARBA00023235"/>
    </source>
</evidence>
<feature type="domain" description="Pseudouridine synthase I TruA alpha/beta" evidence="4">
    <location>
        <begin position="14"/>
        <end position="109"/>
    </location>
</feature>
<dbReference type="GO" id="GO:0031119">
    <property type="term" value="P:tRNA pseudouridine synthesis"/>
    <property type="evidence" value="ECO:0007669"/>
    <property type="project" value="TreeGrafter"/>
</dbReference>
<keyword evidence="2" id="KW-0819">tRNA processing</keyword>
<dbReference type="Pfam" id="PF01416">
    <property type="entry name" value="PseudoU_synth_1"/>
    <property type="match status" value="1"/>
</dbReference>